<dbReference type="Pfam" id="PF00402">
    <property type="entry name" value="Calponin"/>
    <property type="match status" value="7"/>
</dbReference>
<sequence>MSRAEAAGDQRHIAGKGYTWNEIMSEIYNQEEIEYWSIIRQNAEKIAARYDADTEREVLGWFKAILGLELKPGMREVEKQLRNGQDLVRLAAKIRDGTPNCPPKAKKMTLKPNTMSAPFKQMENIQIFLNFCENYGVPKTGLFQTVDLYEGRNMAQFLSSICMLGTEAQRYGFNGPTIGSKPTVKNIRQWTKEQLRAGEAIIGLQAGTNKCASQSGMRMGGVRHVADIRADDMDRKGQSVIGLQAGSNKGASQSGMTMGGVRHVADIRADDMDRDGQSVIGLQAGSNKGASQSGMVIGGVRHVADIRADDMDKDGQGIIGLQAGSNKGASQSGMTMGGVRHAADIRADDYDQDSAGVISLQMGTNKCASQSGMSMGGVRHVADIRADDMTPDGSGVIGLQMGSNKGASQAGMRMGAQRHIADIRADDMDADSAGVINLQYGTNQMANQTGMAFGGRRDIK</sequence>
<dbReference type="GO" id="GO:0015629">
    <property type="term" value="C:actin cytoskeleton"/>
    <property type="evidence" value="ECO:0007669"/>
    <property type="project" value="TreeGrafter"/>
</dbReference>
<dbReference type="InterPro" id="IPR036872">
    <property type="entry name" value="CH_dom_sf"/>
</dbReference>
<dbReference type="PANTHER" id="PTHR47385">
    <property type="entry name" value="CALPONIN"/>
    <property type="match status" value="1"/>
</dbReference>
<dbReference type="PANTHER" id="PTHR47385:SF14">
    <property type="entry name" value="TRANSGELIN"/>
    <property type="match status" value="1"/>
</dbReference>
<evidence type="ECO:0000256" key="2">
    <source>
        <dbReference type="RuleBase" id="RU361224"/>
    </source>
</evidence>
<dbReference type="PROSITE" id="PS01052">
    <property type="entry name" value="CALPONIN_1"/>
    <property type="match status" value="5"/>
</dbReference>
<dbReference type="InterPro" id="IPR000557">
    <property type="entry name" value="Calponin_repeat"/>
</dbReference>
<gene>
    <name evidence="4" type="ORF">LSH36_176g04047</name>
</gene>
<evidence type="ECO:0000313" key="4">
    <source>
        <dbReference type="EMBL" id="KAK2158141.1"/>
    </source>
</evidence>
<dbReference type="AlphaFoldDB" id="A0AAD9N7R5"/>
<keyword evidence="5" id="KW-1185">Reference proteome</keyword>
<proteinExistence type="inferred from homology"/>
<dbReference type="PROSITE" id="PS51122">
    <property type="entry name" value="CALPONIN_2"/>
    <property type="match status" value="7"/>
</dbReference>
<name>A0AAD9N7R5_9ANNE</name>
<comment type="caution">
    <text evidence="4">The sequence shown here is derived from an EMBL/GenBank/DDBJ whole genome shotgun (WGS) entry which is preliminary data.</text>
</comment>
<dbReference type="Pfam" id="PF00307">
    <property type="entry name" value="CH"/>
    <property type="match status" value="1"/>
</dbReference>
<dbReference type="Gene3D" id="1.10.418.10">
    <property type="entry name" value="Calponin-like domain"/>
    <property type="match status" value="1"/>
</dbReference>
<dbReference type="EMBL" id="JAODUP010000176">
    <property type="protein sequence ID" value="KAK2158141.1"/>
    <property type="molecule type" value="Genomic_DNA"/>
</dbReference>
<dbReference type="InterPro" id="IPR003096">
    <property type="entry name" value="SM22_calponin"/>
</dbReference>
<dbReference type="SMART" id="SM00033">
    <property type="entry name" value="CH"/>
    <property type="match status" value="1"/>
</dbReference>
<evidence type="ECO:0000313" key="5">
    <source>
        <dbReference type="Proteomes" id="UP001208570"/>
    </source>
</evidence>
<accession>A0AAD9N7R5</accession>
<dbReference type="InterPro" id="IPR050606">
    <property type="entry name" value="Calponin-like"/>
</dbReference>
<dbReference type="GO" id="GO:0051015">
    <property type="term" value="F:actin filament binding"/>
    <property type="evidence" value="ECO:0007669"/>
    <property type="project" value="TreeGrafter"/>
</dbReference>
<comment type="similarity">
    <text evidence="1 2">Belongs to the calponin family.</text>
</comment>
<evidence type="ECO:0000259" key="3">
    <source>
        <dbReference type="PROSITE" id="PS50021"/>
    </source>
</evidence>
<dbReference type="SUPFAM" id="SSF47576">
    <property type="entry name" value="Calponin-homology domain, CH-domain"/>
    <property type="match status" value="1"/>
</dbReference>
<dbReference type="GO" id="GO:0007015">
    <property type="term" value="P:actin filament organization"/>
    <property type="evidence" value="ECO:0007669"/>
    <property type="project" value="TreeGrafter"/>
</dbReference>
<protein>
    <recommendedName>
        <fullName evidence="2">Transgelin</fullName>
    </recommendedName>
</protein>
<dbReference type="PRINTS" id="PR00888">
    <property type="entry name" value="SM22CALPONIN"/>
</dbReference>
<organism evidence="4 5">
    <name type="scientific">Paralvinella palmiformis</name>
    <dbReference type="NCBI Taxonomy" id="53620"/>
    <lineage>
        <taxon>Eukaryota</taxon>
        <taxon>Metazoa</taxon>
        <taxon>Spiralia</taxon>
        <taxon>Lophotrochozoa</taxon>
        <taxon>Annelida</taxon>
        <taxon>Polychaeta</taxon>
        <taxon>Sedentaria</taxon>
        <taxon>Canalipalpata</taxon>
        <taxon>Terebellida</taxon>
        <taxon>Terebelliformia</taxon>
        <taxon>Alvinellidae</taxon>
        <taxon>Paralvinella</taxon>
    </lineage>
</organism>
<dbReference type="PROSITE" id="PS50021">
    <property type="entry name" value="CH"/>
    <property type="match status" value="1"/>
</dbReference>
<dbReference type="InterPro" id="IPR001715">
    <property type="entry name" value="CH_dom"/>
</dbReference>
<dbReference type="Proteomes" id="UP001208570">
    <property type="component" value="Unassembled WGS sequence"/>
</dbReference>
<evidence type="ECO:0000256" key="1">
    <source>
        <dbReference type="ARBA" id="ARBA00009631"/>
    </source>
</evidence>
<feature type="domain" description="Calponin-homology (CH)" evidence="3">
    <location>
        <begin position="52"/>
        <end position="168"/>
    </location>
</feature>
<reference evidence="4" key="1">
    <citation type="journal article" date="2023" name="Mol. Biol. Evol.">
        <title>Third-Generation Sequencing Reveals the Adaptive Role of the Epigenome in Three Deep-Sea Polychaetes.</title>
        <authorList>
            <person name="Perez M."/>
            <person name="Aroh O."/>
            <person name="Sun Y."/>
            <person name="Lan Y."/>
            <person name="Juniper S.K."/>
            <person name="Young C.R."/>
            <person name="Angers B."/>
            <person name="Qian P.Y."/>
        </authorList>
    </citation>
    <scope>NUCLEOTIDE SEQUENCE</scope>
    <source>
        <strain evidence="4">P08H-3</strain>
    </source>
</reference>